<evidence type="ECO:0000313" key="4">
    <source>
        <dbReference type="EMBL" id="UON92027.1"/>
    </source>
</evidence>
<dbReference type="Proteomes" id="UP001155145">
    <property type="component" value="Unassembled WGS sequence"/>
</dbReference>
<gene>
    <name evidence="3" type="ORF">LJ755_05065</name>
    <name evidence="4" type="ORF">MUK71_15855</name>
</gene>
<name>A0A9X1SAS5_9MICC</name>
<proteinExistence type="predicted"/>
<dbReference type="AlphaFoldDB" id="A0A9X1SAS5"/>
<protein>
    <submittedName>
        <fullName evidence="3">Uncharacterized protein</fullName>
    </submittedName>
</protein>
<feature type="transmembrane region" description="Helical" evidence="2">
    <location>
        <begin position="105"/>
        <end position="125"/>
    </location>
</feature>
<keyword evidence="5" id="KW-1185">Reference proteome</keyword>
<keyword evidence="2" id="KW-0472">Membrane</keyword>
<evidence type="ECO:0000256" key="2">
    <source>
        <dbReference type="SAM" id="Phobius"/>
    </source>
</evidence>
<feature type="transmembrane region" description="Helical" evidence="2">
    <location>
        <begin position="158"/>
        <end position="177"/>
    </location>
</feature>
<evidence type="ECO:0000313" key="5">
    <source>
        <dbReference type="Proteomes" id="UP000829758"/>
    </source>
</evidence>
<evidence type="ECO:0000313" key="6">
    <source>
        <dbReference type="Proteomes" id="UP001155145"/>
    </source>
</evidence>
<accession>A0A9X1SAS5</accession>
<feature type="compositionally biased region" description="Low complexity" evidence="1">
    <location>
        <begin position="29"/>
        <end position="51"/>
    </location>
</feature>
<sequence>MGKRRDTHEADYRLYARPEAGGSGGWAGQAGSTEAGTWADDDGGTAADAGARGLRRHSTGPMSAAAGVGRVSGETVREEDPRGSGEESPGFLPAGAPDSRRVNPYLCGAWAVVALMLGVGLLWFFGSLQMDSLYGVNTQVMTRKSMVMVNFQMMGPNLLPFGLAGALALLGIHALNYERSRSRRD</sequence>
<keyword evidence="2" id="KW-1133">Transmembrane helix</keyword>
<dbReference type="Proteomes" id="UP000829758">
    <property type="component" value="Chromosome"/>
</dbReference>
<reference evidence="3" key="1">
    <citation type="submission" date="2021-10" db="EMBL/GenBank/DDBJ databases">
        <title>Novel species in genus Arthrobacter.</title>
        <authorList>
            <person name="Liu Y."/>
        </authorList>
    </citation>
    <scope>NUCLEOTIDE SEQUENCE</scope>
    <source>
        <strain evidence="3">Zg-Y462</strain>
        <strain evidence="5">zg-Y462</strain>
    </source>
</reference>
<feature type="compositionally biased region" description="Basic and acidic residues" evidence="1">
    <location>
        <begin position="75"/>
        <end position="85"/>
    </location>
</feature>
<evidence type="ECO:0000256" key="1">
    <source>
        <dbReference type="SAM" id="MobiDB-lite"/>
    </source>
</evidence>
<dbReference type="EMBL" id="JAJFZT010000003">
    <property type="protein sequence ID" value="MCC3272099.1"/>
    <property type="molecule type" value="Genomic_DNA"/>
</dbReference>
<evidence type="ECO:0000313" key="3">
    <source>
        <dbReference type="EMBL" id="MCC3272099.1"/>
    </source>
</evidence>
<feature type="compositionally biased region" description="Basic and acidic residues" evidence="1">
    <location>
        <begin position="1"/>
        <end position="16"/>
    </location>
</feature>
<keyword evidence="2" id="KW-0812">Transmembrane</keyword>
<organism evidence="3 6">
    <name type="scientific">Arthrobacter zhangbolii</name>
    <dbReference type="NCBI Taxonomy" id="2886936"/>
    <lineage>
        <taxon>Bacteria</taxon>
        <taxon>Bacillati</taxon>
        <taxon>Actinomycetota</taxon>
        <taxon>Actinomycetes</taxon>
        <taxon>Micrococcales</taxon>
        <taxon>Micrococcaceae</taxon>
        <taxon>Arthrobacter</taxon>
    </lineage>
</organism>
<dbReference type="RefSeq" id="WP_227928186.1">
    <property type="nucleotide sequence ID" value="NZ_CP094984.1"/>
</dbReference>
<dbReference type="EMBL" id="CP094984">
    <property type="protein sequence ID" value="UON92027.1"/>
    <property type="molecule type" value="Genomic_DNA"/>
</dbReference>
<feature type="region of interest" description="Disordered" evidence="1">
    <location>
        <begin position="1"/>
        <end position="95"/>
    </location>
</feature>